<dbReference type="Pfam" id="PF00082">
    <property type="entry name" value="Peptidase_S8"/>
    <property type="match status" value="1"/>
</dbReference>
<dbReference type="Pfam" id="PF02225">
    <property type="entry name" value="PA"/>
    <property type="match status" value="1"/>
</dbReference>
<evidence type="ECO:0000313" key="10">
    <source>
        <dbReference type="EMBL" id="GAA4984448.1"/>
    </source>
</evidence>
<dbReference type="Pfam" id="PF17766">
    <property type="entry name" value="fn3_6"/>
    <property type="match status" value="1"/>
</dbReference>
<dbReference type="Gene3D" id="3.40.50.200">
    <property type="entry name" value="Peptidase S8/S53 domain"/>
    <property type="match status" value="1"/>
</dbReference>
<evidence type="ECO:0000259" key="6">
    <source>
        <dbReference type="Pfam" id="PF00082"/>
    </source>
</evidence>
<dbReference type="PANTHER" id="PTHR10795">
    <property type="entry name" value="PROPROTEIN CONVERTASE SUBTILISIN/KEXIN"/>
    <property type="match status" value="1"/>
</dbReference>
<comment type="caution">
    <text evidence="10">The sequence shown here is derived from an EMBL/GenBank/DDBJ whole genome shotgun (WGS) entry which is preliminary data.</text>
</comment>
<keyword evidence="2 5" id="KW-0645">Protease</keyword>
<protein>
    <recommendedName>
        <fullName evidence="12">Peptidase inhibitor I9</fullName>
    </recommendedName>
</protein>
<evidence type="ECO:0000259" key="8">
    <source>
        <dbReference type="Pfam" id="PF05922"/>
    </source>
</evidence>
<feature type="domain" description="Subtilisin-like protease fibronectin type-III" evidence="9">
    <location>
        <begin position="742"/>
        <end position="834"/>
    </location>
</feature>
<dbReference type="InterPro" id="IPR010259">
    <property type="entry name" value="S8pro/Inhibitor_I9"/>
</dbReference>
<feature type="domain" description="Peptidase S8/S53" evidence="6">
    <location>
        <begin position="216"/>
        <end position="683"/>
    </location>
</feature>
<feature type="active site" description="Charge relay system" evidence="5">
    <location>
        <position position="225"/>
    </location>
</feature>
<keyword evidence="3 5" id="KW-0378">Hydrolase</keyword>
<gene>
    <name evidence="10" type="ORF">GCM10023225_24400</name>
</gene>
<dbReference type="Gene3D" id="2.60.40.2310">
    <property type="match status" value="1"/>
</dbReference>
<feature type="active site" description="Charge relay system" evidence="5">
    <location>
        <position position="646"/>
    </location>
</feature>
<evidence type="ECO:0000256" key="2">
    <source>
        <dbReference type="ARBA" id="ARBA00022670"/>
    </source>
</evidence>
<evidence type="ECO:0000313" key="11">
    <source>
        <dbReference type="Proteomes" id="UP001501195"/>
    </source>
</evidence>
<feature type="domain" description="PA" evidence="7">
    <location>
        <begin position="480"/>
        <end position="568"/>
    </location>
</feature>
<dbReference type="InterPro" id="IPR041469">
    <property type="entry name" value="Subtilisin-like_FN3"/>
</dbReference>
<dbReference type="Gene3D" id="3.30.70.80">
    <property type="entry name" value="Peptidase S8 propeptide/proteinase inhibitor I9"/>
    <property type="match status" value="1"/>
</dbReference>
<dbReference type="PROSITE" id="PS00138">
    <property type="entry name" value="SUBTILASE_SER"/>
    <property type="match status" value="1"/>
</dbReference>
<dbReference type="InterPro" id="IPR045051">
    <property type="entry name" value="SBT"/>
</dbReference>
<evidence type="ECO:0000259" key="9">
    <source>
        <dbReference type="Pfam" id="PF17766"/>
    </source>
</evidence>
<dbReference type="Proteomes" id="UP001501195">
    <property type="component" value="Unassembled WGS sequence"/>
</dbReference>
<accession>A0ABP9I109</accession>
<dbReference type="PRINTS" id="PR00723">
    <property type="entry name" value="SUBTILISIN"/>
</dbReference>
<dbReference type="CDD" id="cd02120">
    <property type="entry name" value="PA_subtilisin_like"/>
    <property type="match status" value="1"/>
</dbReference>
<reference evidence="11" key="1">
    <citation type="journal article" date="2019" name="Int. J. Syst. Evol. Microbiol.">
        <title>The Global Catalogue of Microorganisms (GCM) 10K type strain sequencing project: providing services to taxonomists for standard genome sequencing and annotation.</title>
        <authorList>
            <consortium name="The Broad Institute Genomics Platform"/>
            <consortium name="The Broad Institute Genome Sequencing Center for Infectious Disease"/>
            <person name="Wu L."/>
            <person name="Ma J."/>
        </authorList>
    </citation>
    <scope>NUCLEOTIDE SEQUENCE [LARGE SCALE GENOMIC DNA]</scope>
    <source>
        <strain evidence="11">JCM 18126</strain>
    </source>
</reference>
<evidence type="ECO:0000259" key="7">
    <source>
        <dbReference type="Pfam" id="PF02225"/>
    </source>
</evidence>
<sequence>MTDQPHPAEELPGPHRAHRRRGVVALAWAAGAVLVAAGAPGAAAAPQPAQPVEQLAGEQAGQLAQQRAEQLAEQLAEEQVPPAGYTAGRYVVALAADPLASARRSAPGLPTLKSAPGRVDLRSAEAGRYREVLERAQDRVAAAVGATPRQRYTVAFNGFTADLSAAQAERLAVAPGVLSVVEDTAYSLDTTDTPGYLGLTGEGGVWAGLGGAERAGEGVVVGVIDSGAWPESPSLAGEPLAAAPTPGQPFRAHRGADGRIVQPKADGDTFTGTCQTGQGWTPEDCSTKIVGARYFDAGFLASVDPAQIPPTEQLSARDGNGHGTHTASTAVGNAGVEATVNGSSYGEAAGMAPGASLAVYKVCWEDDDPATGNCFVSDAVAAVDAAVADGVDVINFSISSTGTIASPIQLAFLSAASAGVFVAASAGNEGPGASTSNHPSPWVTTVAAATAVPREGTVVLGDGRRFAGASINRTPLPRTPLVAAGSAPAAGVPAADAALCLAGSLDPAAVAGGVVLCERGTNDRVDKSAEVARAGGVGTVLVNPAPNSVDPDPHRIPTVHLDTPAGDAVAAYAATAGATVAFEVGNTTGRATPTPQIAGFSSRGPNLDTGADVLKPDVAAPGVGIIAAVAPPTNGGNAFAPYSGTSMAAPHVAGLAALYLGLHPDWSPMAVKSALVTSARDVVDAAGAPTRDVFAAGAGFVDPARALDPGLVYDSGPADWLAFLEGSGYALGTGVAPIDPSDLNQPSVAIGWMVGRQTVTRSVTAVEPGVYHATAEIPGVDVEVSPSILHFSAAGQTKTFKVTFTADGAPMRRYATGFLTWRGAGGTVRSPMAVRPIPLASPASLSGTGASGSTRVSVLGGTTGELDLDVEGFATGVTRRGQLWEGATAEYPVEIGEDVSFARVQVEAANQAADLDLAVFRVDGPVEELVAVSQTPAADELVDIVDPPAGRYLVLVKNFANAPGESGAAFEGTAFLVDPGATAGSLSAHPDRLPLAPGRRVAYTLSWDGLDPARKYLGIVRYGLSGYGGSLRPTALAIG</sequence>
<dbReference type="InterPro" id="IPR023828">
    <property type="entry name" value="Peptidase_S8_Ser-AS"/>
</dbReference>
<keyword evidence="11" id="KW-1185">Reference proteome</keyword>
<keyword evidence="4 5" id="KW-0720">Serine protease</keyword>
<evidence type="ECO:0008006" key="12">
    <source>
        <dbReference type="Google" id="ProtNLM"/>
    </source>
</evidence>
<feature type="domain" description="Inhibitor I9" evidence="8">
    <location>
        <begin position="131"/>
        <end position="188"/>
    </location>
</feature>
<dbReference type="SUPFAM" id="SSF52743">
    <property type="entry name" value="Subtilisin-like"/>
    <property type="match status" value="1"/>
</dbReference>
<evidence type="ECO:0000256" key="5">
    <source>
        <dbReference type="PROSITE-ProRule" id="PRU01240"/>
    </source>
</evidence>
<dbReference type="PROSITE" id="PS51318">
    <property type="entry name" value="TAT"/>
    <property type="match status" value="1"/>
</dbReference>
<evidence type="ECO:0000256" key="4">
    <source>
        <dbReference type="ARBA" id="ARBA00022825"/>
    </source>
</evidence>
<dbReference type="PROSITE" id="PS51892">
    <property type="entry name" value="SUBTILASE"/>
    <property type="match status" value="1"/>
</dbReference>
<dbReference type="InterPro" id="IPR036852">
    <property type="entry name" value="Peptidase_S8/S53_dom_sf"/>
</dbReference>
<organism evidence="10 11">
    <name type="scientific">Kineococcus glutinatus</name>
    <dbReference type="NCBI Taxonomy" id="1070872"/>
    <lineage>
        <taxon>Bacteria</taxon>
        <taxon>Bacillati</taxon>
        <taxon>Actinomycetota</taxon>
        <taxon>Actinomycetes</taxon>
        <taxon>Kineosporiales</taxon>
        <taxon>Kineosporiaceae</taxon>
        <taxon>Kineococcus</taxon>
    </lineage>
</organism>
<evidence type="ECO:0000256" key="1">
    <source>
        <dbReference type="ARBA" id="ARBA00011073"/>
    </source>
</evidence>
<dbReference type="RefSeq" id="WP_345712865.1">
    <property type="nucleotide sequence ID" value="NZ_BAABIL010000381.1"/>
</dbReference>
<dbReference type="EMBL" id="BAABIL010000381">
    <property type="protein sequence ID" value="GAA4984448.1"/>
    <property type="molecule type" value="Genomic_DNA"/>
</dbReference>
<name>A0ABP9I109_9ACTN</name>
<dbReference type="Gene3D" id="3.50.30.30">
    <property type="match status" value="1"/>
</dbReference>
<dbReference type="InterPro" id="IPR003137">
    <property type="entry name" value="PA_domain"/>
</dbReference>
<comment type="similarity">
    <text evidence="1 5">Belongs to the peptidase S8 family.</text>
</comment>
<dbReference type="InterPro" id="IPR037045">
    <property type="entry name" value="S8pro/Inhibitor_I9_sf"/>
</dbReference>
<feature type="active site" description="Charge relay system" evidence="5">
    <location>
        <position position="322"/>
    </location>
</feature>
<dbReference type="Pfam" id="PF05922">
    <property type="entry name" value="Inhibitor_I9"/>
    <property type="match status" value="1"/>
</dbReference>
<proteinExistence type="inferred from homology"/>
<dbReference type="InterPro" id="IPR006311">
    <property type="entry name" value="TAT_signal"/>
</dbReference>
<dbReference type="InterPro" id="IPR000209">
    <property type="entry name" value="Peptidase_S8/S53_dom"/>
</dbReference>
<evidence type="ECO:0000256" key="3">
    <source>
        <dbReference type="ARBA" id="ARBA00022801"/>
    </source>
</evidence>
<dbReference type="InterPro" id="IPR015500">
    <property type="entry name" value="Peptidase_S8_subtilisin-rel"/>
</dbReference>